<evidence type="ECO:0000313" key="6">
    <source>
        <dbReference type="EMBL" id="PHT38126.1"/>
    </source>
</evidence>
<dbReference type="AlphaFoldDB" id="A0A2G2VYS0"/>
<sequence>MCFSENLLAHQALSDPDRRRLCKLINFQKLSQEAGAHAAQNERLPLQSIVQVLYFEQISLRNALFCSYPDDDHKPMHRPWRINSGAVSAAVSPRDNYASLRRENRELKLELARIRMRLNDLEKDHVCMKKNMEKSNSRRFMSSFTKKIGKLNIFGHSSSRESSSPSKRSQVTDSKLT</sequence>
<accession>A0A2G2VYS0</accession>
<feature type="region of interest" description="Disordered" evidence="4">
    <location>
        <begin position="155"/>
        <end position="177"/>
    </location>
</feature>
<dbReference type="UniPathway" id="UPA00143"/>
<evidence type="ECO:0000256" key="4">
    <source>
        <dbReference type="SAM" id="MobiDB-lite"/>
    </source>
</evidence>
<proteinExistence type="inferred from homology"/>
<keyword evidence="3" id="KW-0175">Coiled coil</keyword>
<evidence type="ECO:0000256" key="3">
    <source>
        <dbReference type="SAM" id="Coils"/>
    </source>
</evidence>
<dbReference type="PROSITE" id="PS51649">
    <property type="entry name" value="NPH3"/>
    <property type="match status" value="1"/>
</dbReference>
<name>A0A2G2VYS0_CAPBA</name>
<feature type="coiled-coil region" evidence="3">
    <location>
        <begin position="97"/>
        <end position="138"/>
    </location>
</feature>
<comment type="caution">
    <text evidence="6">The sequence shown here is derived from an EMBL/GenBank/DDBJ whole genome shotgun (WGS) entry which is preliminary data.</text>
</comment>
<evidence type="ECO:0000256" key="2">
    <source>
        <dbReference type="PROSITE-ProRule" id="PRU00982"/>
    </source>
</evidence>
<dbReference type="EMBL" id="MLFT02000009">
    <property type="protein sequence ID" value="PHT38126.1"/>
    <property type="molecule type" value="Genomic_DNA"/>
</dbReference>
<dbReference type="InterPro" id="IPR027356">
    <property type="entry name" value="NPH3_dom"/>
</dbReference>
<evidence type="ECO:0000259" key="5">
    <source>
        <dbReference type="PROSITE" id="PS51649"/>
    </source>
</evidence>
<comment type="similarity">
    <text evidence="2">Belongs to the NPH3 family.</text>
</comment>
<reference evidence="6 7" key="1">
    <citation type="journal article" date="2017" name="Genome Biol.">
        <title>New reference genome sequences of hot pepper reveal the massive evolution of plant disease-resistance genes by retroduplication.</title>
        <authorList>
            <person name="Kim S."/>
            <person name="Park J."/>
            <person name="Yeom S.I."/>
            <person name="Kim Y.M."/>
            <person name="Seo E."/>
            <person name="Kim K.T."/>
            <person name="Kim M.S."/>
            <person name="Lee J.M."/>
            <person name="Cheong K."/>
            <person name="Shin H.S."/>
            <person name="Kim S.B."/>
            <person name="Han K."/>
            <person name="Lee J."/>
            <person name="Park M."/>
            <person name="Lee H.A."/>
            <person name="Lee H.Y."/>
            <person name="Lee Y."/>
            <person name="Oh S."/>
            <person name="Lee J.H."/>
            <person name="Choi E."/>
            <person name="Choi E."/>
            <person name="Lee S.E."/>
            <person name="Jeon J."/>
            <person name="Kim H."/>
            <person name="Choi G."/>
            <person name="Song H."/>
            <person name="Lee J."/>
            <person name="Lee S.C."/>
            <person name="Kwon J.K."/>
            <person name="Lee H.Y."/>
            <person name="Koo N."/>
            <person name="Hong Y."/>
            <person name="Kim R.W."/>
            <person name="Kang W.H."/>
            <person name="Huh J.H."/>
            <person name="Kang B.C."/>
            <person name="Yang T.J."/>
            <person name="Lee Y.H."/>
            <person name="Bennetzen J.L."/>
            <person name="Choi D."/>
        </authorList>
    </citation>
    <scope>NUCLEOTIDE SEQUENCE [LARGE SCALE GENOMIC DNA]</scope>
    <source>
        <strain evidence="7">cv. PBC81</strain>
    </source>
</reference>
<evidence type="ECO:0000256" key="1">
    <source>
        <dbReference type="ARBA" id="ARBA00022786"/>
    </source>
</evidence>
<gene>
    <name evidence="6" type="ORF">CQW23_21699</name>
</gene>
<keyword evidence="1" id="KW-0833">Ubl conjugation pathway</keyword>
<dbReference type="InterPro" id="IPR043454">
    <property type="entry name" value="NPH3/RPT2-like"/>
</dbReference>
<reference evidence="7" key="2">
    <citation type="journal article" date="2017" name="J. Anim. Genet.">
        <title>Multiple reference genome sequences of hot pepper reveal the massive evolution of plant disease resistance genes by retroduplication.</title>
        <authorList>
            <person name="Kim S."/>
            <person name="Park J."/>
            <person name="Yeom S.-I."/>
            <person name="Kim Y.-M."/>
            <person name="Seo E."/>
            <person name="Kim K.-T."/>
            <person name="Kim M.-S."/>
            <person name="Lee J.M."/>
            <person name="Cheong K."/>
            <person name="Shin H.-S."/>
            <person name="Kim S.-B."/>
            <person name="Han K."/>
            <person name="Lee J."/>
            <person name="Park M."/>
            <person name="Lee H.-A."/>
            <person name="Lee H.-Y."/>
            <person name="Lee Y."/>
            <person name="Oh S."/>
            <person name="Lee J.H."/>
            <person name="Choi E."/>
            <person name="Choi E."/>
            <person name="Lee S.E."/>
            <person name="Jeon J."/>
            <person name="Kim H."/>
            <person name="Choi G."/>
            <person name="Song H."/>
            <person name="Lee J."/>
            <person name="Lee S.-C."/>
            <person name="Kwon J.-K."/>
            <person name="Lee H.-Y."/>
            <person name="Koo N."/>
            <person name="Hong Y."/>
            <person name="Kim R.W."/>
            <person name="Kang W.-H."/>
            <person name="Huh J.H."/>
            <person name="Kang B.-C."/>
            <person name="Yang T.-J."/>
            <person name="Lee Y.-H."/>
            <person name="Bennetzen J.L."/>
            <person name="Choi D."/>
        </authorList>
    </citation>
    <scope>NUCLEOTIDE SEQUENCE [LARGE SCALE GENOMIC DNA]</scope>
    <source>
        <strain evidence="7">cv. PBC81</strain>
    </source>
</reference>
<dbReference type="OrthoDB" id="624345at2759"/>
<keyword evidence="7" id="KW-1185">Reference proteome</keyword>
<dbReference type="STRING" id="33114.A0A2G2VYS0"/>
<feature type="compositionally biased region" description="Low complexity" evidence="4">
    <location>
        <begin position="160"/>
        <end position="169"/>
    </location>
</feature>
<dbReference type="PANTHER" id="PTHR32370">
    <property type="entry name" value="OS12G0117600 PROTEIN"/>
    <property type="match status" value="1"/>
</dbReference>
<evidence type="ECO:0000313" key="7">
    <source>
        <dbReference type="Proteomes" id="UP000224567"/>
    </source>
</evidence>
<organism evidence="6 7">
    <name type="scientific">Capsicum baccatum</name>
    <name type="common">Peruvian pepper</name>
    <dbReference type="NCBI Taxonomy" id="33114"/>
    <lineage>
        <taxon>Eukaryota</taxon>
        <taxon>Viridiplantae</taxon>
        <taxon>Streptophyta</taxon>
        <taxon>Embryophyta</taxon>
        <taxon>Tracheophyta</taxon>
        <taxon>Spermatophyta</taxon>
        <taxon>Magnoliopsida</taxon>
        <taxon>eudicotyledons</taxon>
        <taxon>Gunneridae</taxon>
        <taxon>Pentapetalae</taxon>
        <taxon>asterids</taxon>
        <taxon>lamiids</taxon>
        <taxon>Solanales</taxon>
        <taxon>Solanaceae</taxon>
        <taxon>Solanoideae</taxon>
        <taxon>Capsiceae</taxon>
        <taxon>Capsicum</taxon>
    </lineage>
</organism>
<protein>
    <submittedName>
        <fullName evidence="6">BTB/POZ domain-containing protein</fullName>
    </submittedName>
</protein>
<dbReference type="Proteomes" id="UP000224567">
    <property type="component" value="Unassembled WGS sequence"/>
</dbReference>
<dbReference type="GO" id="GO:0016567">
    <property type="term" value="P:protein ubiquitination"/>
    <property type="evidence" value="ECO:0007669"/>
    <property type="project" value="UniProtKB-UniPathway"/>
</dbReference>
<feature type="domain" description="NPH3" evidence="5">
    <location>
        <begin position="1"/>
        <end position="59"/>
    </location>
</feature>